<sequence length="213" mass="25603">MKRPDLQYNYYYPFYTQSCIGEKKYYYKVDTIIHISDNKGILLSVGYKQKKVSEIKVCEVTDPKILLNTRFDGTLIHYTDFAKVVNKVYRTLSGAVRELSPEKSYVKQLIFSYHFKHSDSVEIEIDYKNIHLKFDEFDYVIENGQRKRAKYTPSDDDIYLNKLQEVVDIIDEKTKYIEIDNTKFNERLDRVWESFIEFFESPKLIRKNEYKIK</sequence>
<evidence type="ECO:0000313" key="2">
    <source>
        <dbReference type="Proteomes" id="UP000318823"/>
    </source>
</evidence>
<reference evidence="2" key="1">
    <citation type="journal article" date="2018" name="J. Anim. Genet.">
        <title>Acquired interbacterial defense systems protect against interspecies antagonism in the human gut microbiome.</title>
        <authorList>
            <person name="Ross B.D."/>
            <person name="Verster A.J."/>
            <person name="Radey M.C."/>
            <person name="Schmidtke D.T."/>
            <person name="Pope C.E."/>
            <person name="Hoffman L.R."/>
            <person name="Hajjar A."/>
            <person name="Peterson S.B."/>
            <person name="Borenstein E."/>
            <person name="Mougous J."/>
        </authorList>
    </citation>
    <scope>NUCLEOTIDE SEQUENCE [LARGE SCALE GENOMIC DNA]</scope>
    <source>
        <strain evidence="2">3725 D1 iv</strain>
        <plasmid evidence="2">unnamed1</plasmid>
    </source>
</reference>
<geneLocation type="plasmid" evidence="1 2">
    <name>unnamed1</name>
</geneLocation>
<gene>
    <name evidence="1" type="ORF">DYI28_29685</name>
</gene>
<keyword evidence="1" id="KW-0614">Plasmid</keyword>
<evidence type="ECO:0000313" key="1">
    <source>
        <dbReference type="EMBL" id="QDM12866.1"/>
    </source>
</evidence>
<dbReference type="RefSeq" id="WP_032846318.1">
    <property type="nucleotide sequence ID" value="NZ_CP041396.1"/>
</dbReference>
<dbReference type="EMBL" id="CP041396">
    <property type="protein sequence ID" value="QDM12866.1"/>
    <property type="molecule type" value="Genomic_DNA"/>
</dbReference>
<proteinExistence type="predicted"/>
<organism evidence="1 2">
    <name type="scientific">Bacteroides ovatus</name>
    <dbReference type="NCBI Taxonomy" id="28116"/>
    <lineage>
        <taxon>Bacteria</taxon>
        <taxon>Pseudomonadati</taxon>
        <taxon>Bacteroidota</taxon>
        <taxon>Bacteroidia</taxon>
        <taxon>Bacteroidales</taxon>
        <taxon>Bacteroidaceae</taxon>
        <taxon>Bacteroides</taxon>
    </lineage>
</organism>
<accession>A0AAP9DQG3</accession>
<dbReference type="Proteomes" id="UP000318823">
    <property type="component" value="Plasmid unnamed1"/>
</dbReference>
<protein>
    <submittedName>
        <fullName evidence="1">Uncharacterized protein</fullName>
    </submittedName>
</protein>
<name>A0AAP9DQG3_BACOV</name>
<dbReference type="AlphaFoldDB" id="A0AAP9DQG3"/>